<sequence length="280" mass="32354">MIHPSINQKSSFDWTTIFTKSHTLCFTGFYLKENGSLTSVEIPDSFLSSARKNNVRLIPLVTSANPHGWHFLKTETGMQNTIDSLIHFMEQYPTLSGLQLDIETVSSSQISNYKRFLKELKKRLPREKVLTLALFPQIEFPNSNSKIHAGLLNADFIDEFVLMSYDLHSPKTEPGPVTSVSWTKKNLDFLSNKISPSKLWLGLPRYGYFWKQGERVKILDQKSLLKNRNRFRISDENDGFIKLQNSDGIGFISDEKSLFQFQELVERYRLKGTAFWRIGF</sequence>
<dbReference type="AlphaFoldDB" id="A0A396ZF66"/>
<protein>
    <submittedName>
        <fullName evidence="2">Glycosyl hydrolase</fullName>
    </submittedName>
</protein>
<dbReference type="GO" id="GO:0016787">
    <property type="term" value="F:hydrolase activity"/>
    <property type="evidence" value="ECO:0007669"/>
    <property type="project" value="UniProtKB-KW"/>
</dbReference>
<keyword evidence="2" id="KW-0378">Hydrolase</keyword>
<dbReference type="InterPro" id="IPR001223">
    <property type="entry name" value="Glyco_hydro18_cat"/>
</dbReference>
<feature type="domain" description="GH18" evidence="1">
    <location>
        <begin position="1"/>
        <end position="280"/>
    </location>
</feature>
<evidence type="ECO:0000313" key="2">
    <source>
        <dbReference type="EMBL" id="RHX93165.1"/>
    </source>
</evidence>
<dbReference type="SUPFAM" id="SSF51445">
    <property type="entry name" value="(Trans)glycosidases"/>
    <property type="match status" value="1"/>
</dbReference>
<accession>A0A396ZF66</accession>
<dbReference type="GO" id="GO:0005975">
    <property type="term" value="P:carbohydrate metabolic process"/>
    <property type="evidence" value="ECO:0007669"/>
    <property type="project" value="InterPro"/>
</dbReference>
<comment type="caution">
    <text evidence="2">The sequence shown here is derived from an EMBL/GenBank/DDBJ whole genome shotgun (WGS) entry which is preliminary data.</text>
</comment>
<reference evidence="3" key="1">
    <citation type="submission" date="2018-05" db="EMBL/GenBank/DDBJ databases">
        <title>Leptospira yasudae sp. nov. and Leptospira stimsonii sp. nov., two pathogenic species of the genus Leptospira isolated from environmental sources.</title>
        <authorList>
            <person name="Casanovas-Massana A."/>
            <person name="Hamond C."/>
            <person name="Santos L.A."/>
            <person name="Hacker K.P."/>
            <person name="Balassiano I."/>
            <person name="Medeiros M.A."/>
            <person name="Reis M.G."/>
            <person name="Ko A.I."/>
            <person name="Wunder E.A."/>
        </authorList>
    </citation>
    <scope>NUCLEOTIDE SEQUENCE [LARGE SCALE GENOMIC DNA]</scope>
    <source>
        <strain evidence="3">Yale</strain>
    </source>
</reference>
<dbReference type="OrthoDB" id="9775889at2"/>
<evidence type="ECO:0000313" key="3">
    <source>
        <dbReference type="Proteomes" id="UP000265798"/>
    </source>
</evidence>
<dbReference type="PANTHER" id="PTHR46066">
    <property type="entry name" value="CHITINASE DOMAIN-CONTAINING PROTEIN 1 FAMILY MEMBER"/>
    <property type="match status" value="1"/>
</dbReference>
<dbReference type="Pfam" id="PF00704">
    <property type="entry name" value="Glyco_hydro_18"/>
    <property type="match status" value="1"/>
</dbReference>
<organism evidence="2 3">
    <name type="scientific">Leptospira stimsonii</name>
    <dbReference type="NCBI Taxonomy" id="2202203"/>
    <lineage>
        <taxon>Bacteria</taxon>
        <taxon>Pseudomonadati</taxon>
        <taxon>Spirochaetota</taxon>
        <taxon>Spirochaetia</taxon>
        <taxon>Leptospirales</taxon>
        <taxon>Leptospiraceae</taxon>
        <taxon>Leptospira</taxon>
    </lineage>
</organism>
<dbReference type="InterPro" id="IPR029070">
    <property type="entry name" value="Chitinase_insertion_sf"/>
</dbReference>
<dbReference type="Proteomes" id="UP000265798">
    <property type="component" value="Unassembled WGS sequence"/>
</dbReference>
<dbReference type="Gene3D" id="3.10.50.10">
    <property type="match status" value="1"/>
</dbReference>
<evidence type="ECO:0000259" key="1">
    <source>
        <dbReference type="PROSITE" id="PS51910"/>
    </source>
</evidence>
<dbReference type="RefSeq" id="WP_118967956.1">
    <property type="nucleotide sequence ID" value="NZ_QHCT01000001.1"/>
</dbReference>
<dbReference type="Gene3D" id="3.20.20.80">
    <property type="entry name" value="Glycosidases"/>
    <property type="match status" value="1"/>
</dbReference>
<gene>
    <name evidence="2" type="ORF">DLM75_03265</name>
</gene>
<dbReference type="PANTHER" id="PTHR46066:SF2">
    <property type="entry name" value="CHITINASE DOMAIN-CONTAINING PROTEIN 1"/>
    <property type="match status" value="1"/>
</dbReference>
<dbReference type="PROSITE" id="PS51910">
    <property type="entry name" value="GH18_2"/>
    <property type="match status" value="1"/>
</dbReference>
<proteinExistence type="predicted"/>
<dbReference type="EMBL" id="QHCT01000001">
    <property type="protein sequence ID" value="RHX93165.1"/>
    <property type="molecule type" value="Genomic_DNA"/>
</dbReference>
<dbReference type="InterPro" id="IPR017853">
    <property type="entry name" value="GH"/>
</dbReference>
<name>A0A396ZF66_9LEPT</name>